<feature type="region of interest" description="Disordered" evidence="1">
    <location>
        <begin position="92"/>
        <end position="112"/>
    </location>
</feature>
<name>A0ABS0N0U8_9SPHN</name>
<proteinExistence type="predicted"/>
<accession>A0ABS0N0U8</accession>
<keyword evidence="2" id="KW-0732">Signal</keyword>
<organism evidence="3 4">
    <name type="scientific">Aurantiacibacter sediminis</name>
    <dbReference type="NCBI Taxonomy" id="2793064"/>
    <lineage>
        <taxon>Bacteria</taxon>
        <taxon>Pseudomonadati</taxon>
        <taxon>Pseudomonadota</taxon>
        <taxon>Alphaproteobacteria</taxon>
        <taxon>Sphingomonadales</taxon>
        <taxon>Erythrobacteraceae</taxon>
        <taxon>Aurantiacibacter</taxon>
    </lineage>
</organism>
<protein>
    <submittedName>
        <fullName evidence="3">PD40 domain-containing protein</fullName>
    </submittedName>
</protein>
<evidence type="ECO:0000313" key="4">
    <source>
        <dbReference type="Proteomes" id="UP000602442"/>
    </source>
</evidence>
<feature type="signal peptide" evidence="2">
    <location>
        <begin position="1"/>
        <end position="21"/>
    </location>
</feature>
<comment type="caution">
    <text evidence="3">The sequence shown here is derived from an EMBL/GenBank/DDBJ whole genome shotgun (WGS) entry which is preliminary data.</text>
</comment>
<dbReference type="Gene3D" id="2.120.10.30">
    <property type="entry name" value="TolB, C-terminal domain"/>
    <property type="match status" value="1"/>
</dbReference>
<evidence type="ECO:0000313" key="3">
    <source>
        <dbReference type="EMBL" id="MBH5321593.1"/>
    </source>
</evidence>
<dbReference type="Pfam" id="PF07676">
    <property type="entry name" value="PD40"/>
    <property type="match status" value="1"/>
</dbReference>
<reference evidence="3 4" key="1">
    <citation type="submission" date="2020-11" db="EMBL/GenBank/DDBJ databases">
        <title>Erythrobacter sediminis sp. nov., a marine bacterium from a tidal flat of Garorim Bay.</title>
        <authorList>
            <person name="Kim D."/>
            <person name="Yoo Y."/>
            <person name="Kim J.-J."/>
        </authorList>
    </citation>
    <scope>NUCLEOTIDE SEQUENCE [LARGE SCALE GENOMIC DNA]</scope>
    <source>
        <strain evidence="3 4">JGD-13</strain>
    </source>
</reference>
<dbReference type="Proteomes" id="UP000602442">
    <property type="component" value="Unassembled WGS sequence"/>
</dbReference>
<dbReference type="InterPro" id="IPR011659">
    <property type="entry name" value="WD40"/>
</dbReference>
<evidence type="ECO:0000256" key="1">
    <source>
        <dbReference type="SAM" id="MobiDB-lite"/>
    </source>
</evidence>
<gene>
    <name evidence="3" type="ORF">I5L03_03205</name>
</gene>
<evidence type="ECO:0000256" key="2">
    <source>
        <dbReference type="SAM" id="SignalP"/>
    </source>
</evidence>
<keyword evidence="4" id="KW-1185">Reference proteome</keyword>
<sequence length="298" mass="32379">MSNRPPLTILGSLALATPALAQDVPEPQPDIFLFAYDASASDDALSGGINTTNRPTLYDNQPFFTPGGDSFVYSRSDGAQTDVWEYDIASGTHTQITRTPENEYSPTPSPDNRTISVVFERNRSIWQVDRADPGNPVWLLETAGVDEPVGYFARNHASGDVLFWSRYGFNVALSHAGEQAYHFVSGHAVPASPHLIPGTSEFSFVHRQTNEEVWIKAVDPESRAVRPITPIAGTNANYTWAPDGSILQIEGTQLHRWREGAEGWEVIADLAHHGLASATRIAVSPDGTRVAVVGIAAD</sequence>
<dbReference type="InterPro" id="IPR011042">
    <property type="entry name" value="6-blade_b-propeller_TolB-like"/>
</dbReference>
<dbReference type="RefSeq" id="WP_197920240.1">
    <property type="nucleotide sequence ID" value="NZ_CAWPTA010000006.1"/>
</dbReference>
<dbReference type="SUPFAM" id="SSF69304">
    <property type="entry name" value="Tricorn protease N-terminal domain"/>
    <property type="match status" value="1"/>
</dbReference>
<feature type="chain" id="PRO_5047052140" evidence="2">
    <location>
        <begin position="22"/>
        <end position="298"/>
    </location>
</feature>
<dbReference type="EMBL" id="JAEANY010000001">
    <property type="protein sequence ID" value="MBH5321593.1"/>
    <property type="molecule type" value="Genomic_DNA"/>
</dbReference>